<reference evidence="1" key="1">
    <citation type="submission" date="2020-10" db="EMBL/GenBank/DDBJ databases">
        <authorList>
            <person name="Kikuchi T."/>
        </authorList>
    </citation>
    <scope>NUCLEOTIDE SEQUENCE</scope>
    <source>
        <strain evidence="1">NKZ352</strain>
    </source>
</reference>
<dbReference type="AlphaFoldDB" id="A0A8S1HGA8"/>
<dbReference type="Proteomes" id="UP000835052">
    <property type="component" value="Unassembled WGS sequence"/>
</dbReference>
<evidence type="ECO:0000313" key="1">
    <source>
        <dbReference type="EMBL" id="CAD6194979.1"/>
    </source>
</evidence>
<protein>
    <recommendedName>
        <fullName evidence="3">F-box domain-containing protein</fullName>
    </recommendedName>
</protein>
<dbReference type="EMBL" id="CAJGYM010000050">
    <property type="protein sequence ID" value="CAD6194979.1"/>
    <property type="molecule type" value="Genomic_DNA"/>
</dbReference>
<proteinExistence type="predicted"/>
<comment type="caution">
    <text evidence="1">The sequence shown here is derived from an EMBL/GenBank/DDBJ whole genome shotgun (WGS) entry which is preliminary data.</text>
</comment>
<organism evidence="1 2">
    <name type="scientific">Caenorhabditis auriculariae</name>
    <dbReference type="NCBI Taxonomy" id="2777116"/>
    <lineage>
        <taxon>Eukaryota</taxon>
        <taxon>Metazoa</taxon>
        <taxon>Ecdysozoa</taxon>
        <taxon>Nematoda</taxon>
        <taxon>Chromadorea</taxon>
        <taxon>Rhabditida</taxon>
        <taxon>Rhabditina</taxon>
        <taxon>Rhabditomorpha</taxon>
        <taxon>Rhabditoidea</taxon>
        <taxon>Rhabditidae</taxon>
        <taxon>Peloderinae</taxon>
        <taxon>Caenorhabditis</taxon>
    </lineage>
</organism>
<sequence length="295" mass="34018">MNTSASRFRNFLDSLDNNELLASWYHTNPHSPTVLFDLPTSSSTSTEMAEFFDIQEEIAMRMDAVTLKSLAATCSTWKHYIKTHRQKFNRTPLSSLVITSQLKTFYRVRVFRNASGSVGARRRRLLRSLRGAPSFAYYPSQKTVSNEKFFDTVAEFQPKFLWLHAKPNVVAMLPPWWLSTVEQLSYSCEFHSLDILHILRCAPKMHHVDILAQDPNIPYTPLQVVKAMNSISLLSLTTKFYTAHKVILYIHKIEGGKENFYETLRARENCDSIRCDGGFMYRRGPLQATVYVTEE</sequence>
<evidence type="ECO:0008006" key="3">
    <source>
        <dbReference type="Google" id="ProtNLM"/>
    </source>
</evidence>
<evidence type="ECO:0000313" key="2">
    <source>
        <dbReference type="Proteomes" id="UP000835052"/>
    </source>
</evidence>
<accession>A0A8S1HGA8</accession>
<keyword evidence="2" id="KW-1185">Reference proteome</keyword>
<name>A0A8S1HGA8_9PELO</name>
<gene>
    <name evidence="1" type="ORF">CAUJ_LOCUS10898</name>
</gene>